<organism evidence="4 5">
    <name type="scientific">Candidatus Flavonifractor merdigallinarum</name>
    <dbReference type="NCBI Taxonomy" id="2838589"/>
    <lineage>
        <taxon>Bacteria</taxon>
        <taxon>Bacillati</taxon>
        <taxon>Bacillota</taxon>
        <taxon>Clostridia</taxon>
        <taxon>Eubacteriales</taxon>
        <taxon>Oscillospiraceae</taxon>
        <taxon>Flavonifractor</taxon>
    </lineage>
</organism>
<dbReference type="EMBL" id="DXDX01000039">
    <property type="protein sequence ID" value="HIY20651.1"/>
    <property type="molecule type" value="Genomic_DNA"/>
</dbReference>
<feature type="signal peptide" evidence="2">
    <location>
        <begin position="1"/>
        <end position="27"/>
    </location>
</feature>
<reference evidence="4" key="2">
    <citation type="submission" date="2021-04" db="EMBL/GenBank/DDBJ databases">
        <authorList>
            <person name="Gilroy R."/>
        </authorList>
    </citation>
    <scope>NUCLEOTIDE SEQUENCE</scope>
    <source>
        <strain evidence="4">ChiBcec16_6824</strain>
    </source>
</reference>
<dbReference type="PROSITE" id="PS51272">
    <property type="entry name" value="SLH"/>
    <property type="match status" value="2"/>
</dbReference>
<keyword evidence="2" id="KW-0732">Signal</keyword>
<evidence type="ECO:0000256" key="1">
    <source>
        <dbReference type="ARBA" id="ARBA00022737"/>
    </source>
</evidence>
<dbReference type="InterPro" id="IPR001119">
    <property type="entry name" value="SLH_dom"/>
</dbReference>
<name>A0A9D1YA65_9FIRM</name>
<protein>
    <submittedName>
        <fullName evidence="4">S-layer homology domain-containing protein</fullName>
    </submittedName>
</protein>
<sequence>MKRWKQTLALLLCAVLCFTTLSASALAAENWPGKTDPITACFTSGSRDSAKSTGKFPEYRSGRTTWTLSNGVLVISGTGWASDANDKLFDGNPYIETVIVKDGVTGVDAGMFKNLPNFKNYIVMNNSANIRASVQDCPLMDNFIIGANLENNPMHSLKREVYDYIKVTAGGVTGVTGGVSVVQPVAIANRVFISSAFSDFNTAVTDAKALIAKMKLPVSALALLPVELGGTFSGPFVSNWAQTIVTSAENRGLIPSGLGEDYTRPITRAQFAALAVRAYETLTGTALTIKDTSDFADCTSTSSMDVYKAYYLGIMNGYNRADRRWETYVGPHDPITREQAATMLARLAQVLGKPLSKAASTPFTDAVSDWAKDNVSRVYNIGIMTGTSATTFSASSNFTIEQSIIAMVRMADYVS</sequence>
<reference evidence="4" key="1">
    <citation type="journal article" date="2021" name="PeerJ">
        <title>Extensive microbial diversity within the chicken gut microbiome revealed by metagenomics and culture.</title>
        <authorList>
            <person name="Gilroy R."/>
            <person name="Ravi A."/>
            <person name="Getino M."/>
            <person name="Pursley I."/>
            <person name="Horton D.L."/>
            <person name="Alikhan N.F."/>
            <person name="Baker D."/>
            <person name="Gharbi K."/>
            <person name="Hall N."/>
            <person name="Watson M."/>
            <person name="Adriaenssens E.M."/>
            <person name="Foster-Nyarko E."/>
            <person name="Jarju S."/>
            <person name="Secka A."/>
            <person name="Antonio M."/>
            <person name="Oren A."/>
            <person name="Chaudhuri R.R."/>
            <person name="La Ragione R."/>
            <person name="Hildebrand F."/>
            <person name="Pallen M.J."/>
        </authorList>
    </citation>
    <scope>NUCLEOTIDE SEQUENCE</scope>
    <source>
        <strain evidence="4">ChiBcec16_6824</strain>
    </source>
</reference>
<accession>A0A9D1YA65</accession>
<evidence type="ECO:0000313" key="4">
    <source>
        <dbReference type="EMBL" id="HIY20651.1"/>
    </source>
</evidence>
<dbReference type="Pfam" id="PF00395">
    <property type="entry name" value="SLH"/>
    <property type="match status" value="2"/>
</dbReference>
<evidence type="ECO:0000313" key="5">
    <source>
        <dbReference type="Proteomes" id="UP000823868"/>
    </source>
</evidence>
<evidence type="ECO:0000259" key="3">
    <source>
        <dbReference type="PROSITE" id="PS51272"/>
    </source>
</evidence>
<feature type="chain" id="PRO_5039635290" evidence="2">
    <location>
        <begin position="28"/>
        <end position="415"/>
    </location>
</feature>
<proteinExistence type="predicted"/>
<feature type="domain" description="SLH" evidence="3">
    <location>
        <begin position="289"/>
        <end position="358"/>
    </location>
</feature>
<comment type="caution">
    <text evidence="4">The sequence shown here is derived from an EMBL/GenBank/DDBJ whole genome shotgun (WGS) entry which is preliminary data.</text>
</comment>
<dbReference type="Proteomes" id="UP000823868">
    <property type="component" value="Unassembled WGS sequence"/>
</dbReference>
<dbReference type="AlphaFoldDB" id="A0A9D1YA65"/>
<gene>
    <name evidence="4" type="ORF">H9841_01960</name>
</gene>
<evidence type="ECO:0000256" key="2">
    <source>
        <dbReference type="SAM" id="SignalP"/>
    </source>
</evidence>
<keyword evidence="1" id="KW-0677">Repeat</keyword>
<feature type="domain" description="SLH" evidence="3">
    <location>
        <begin position="359"/>
        <end position="415"/>
    </location>
</feature>